<gene>
    <name evidence="8" type="ORF">DEJ49_09655</name>
</gene>
<dbReference type="InterPro" id="IPR036152">
    <property type="entry name" value="Asp/glu_Ase-like_sf"/>
</dbReference>
<dbReference type="PROSITE" id="PS51732">
    <property type="entry name" value="ASN_GLN_ASE_3"/>
    <property type="match status" value="1"/>
</dbReference>
<dbReference type="Proteomes" id="UP000324015">
    <property type="component" value="Chromosome"/>
</dbReference>
<proteinExistence type="inferred from homology"/>
<dbReference type="SUPFAM" id="SSF53774">
    <property type="entry name" value="Glutaminase/Asparaginase"/>
    <property type="match status" value="1"/>
</dbReference>
<feature type="domain" description="L-asparaginase N-terminal" evidence="6">
    <location>
        <begin position="46"/>
        <end position="226"/>
    </location>
</feature>
<feature type="domain" description="Asparaginase/glutaminase C-terminal" evidence="7">
    <location>
        <begin position="245"/>
        <end position="359"/>
    </location>
</feature>
<dbReference type="SMART" id="SM00870">
    <property type="entry name" value="Asparaginase"/>
    <property type="match status" value="1"/>
</dbReference>
<reference evidence="8 9" key="1">
    <citation type="submission" date="2018-05" db="EMBL/GenBank/DDBJ databases">
        <title>Streptomyces venezuelae.</title>
        <authorList>
            <person name="Kim W."/>
            <person name="Lee N."/>
            <person name="Cho B.-K."/>
        </authorList>
    </citation>
    <scope>NUCLEOTIDE SEQUENCE [LARGE SCALE GENOMIC DNA]</scope>
    <source>
        <strain evidence="8 9">ATCC 14585</strain>
    </source>
</reference>
<dbReference type="InterPro" id="IPR006034">
    <property type="entry name" value="Asparaginase/glutaminase-like"/>
</dbReference>
<dbReference type="InterPro" id="IPR027473">
    <property type="entry name" value="L-asparaginase_C"/>
</dbReference>
<dbReference type="PANTHER" id="PTHR11707">
    <property type="entry name" value="L-ASPARAGINASE"/>
    <property type="match status" value="1"/>
</dbReference>
<evidence type="ECO:0000313" key="8">
    <source>
        <dbReference type="EMBL" id="QES41244.1"/>
    </source>
</evidence>
<organism evidence="8 9">
    <name type="scientific">Streptomyces venezuelae</name>
    <dbReference type="NCBI Taxonomy" id="54571"/>
    <lineage>
        <taxon>Bacteria</taxon>
        <taxon>Bacillati</taxon>
        <taxon>Actinomycetota</taxon>
        <taxon>Actinomycetes</taxon>
        <taxon>Kitasatosporales</taxon>
        <taxon>Streptomycetaceae</taxon>
        <taxon>Streptomyces</taxon>
    </lineage>
</organism>
<feature type="binding site" evidence="4">
    <location>
        <position position="94"/>
    </location>
    <ligand>
        <name>substrate</name>
    </ligand>
</feature>
<evidence type="ECO:0000256" key="2">
    <source>
        <dbReference type="ARBA" id="ARBA00022801"/>
    </source>
</evidence>
<dbReference type="GO" id="GO:0004067">
    <property type="term" value="F:asparaginase activity"/>
    <property type="evidence" value="ECO:0007669"/>
    <property type="project" value="UniProtKB-UniRule"/>
</dbReference>
<feature type="region of interest" description="Disordered" evidence="5">
    <location>
        <begin position="1"/>
        <end position="38"/>
    </location>
</feature>
<dbReference type="InterPro" id="IPR040919">
    <property type="entry name" value="Asparaginase_C"/>
</dbReference>
<keyword evidence="2" id="KW-0378">Hydrolase</keyword>
<protein>
    <submittedName>
        <fullName evidence="8">L-asparaginase</fullName>
    </submittedName>
</protein>
<dbReference type="PRINTS" id="PR00139">
    <property type="entry name" value="ASNGLNASE"/>
</dbReference>
<dbReference type="PANTHER" id="PTHR11707:SF28">
    <property type="entry name" value="60 KDA LYSOPHOSPHOLIPASE"/>
    <property type="match status" value="1"/>
</dbReference>
<sequence length="365" mass="37021">MDPGGRCTGQVGGGVDDRRAPAPQNAHRPPRGHGLLTRAPVTKTTVSVFTLGGTISAQGGGGSGRLSGAEVLAGLGAVPPGVEVEVHDVRRLPSSSLDFEDVAELAGRVDAATAEGHGVVVVQGTDTLEETAFLLDLACARRAPVVVTGAMRRPDLPGADGPANLAAALAVAADPGCADLGVVAVLADEIHAARHVRKTHTTSVATFASPGAGPLGRVVEGRPHILLRPAGAVTDRPLNLRGTARVALVTLTLGDRGELLEAVDERFGGLVVAAFGAGHVPTWLVDPLAALAARMPVVLASRTGAGPLLSETYKGPGSEYDMLGRGLLSAGPLDAPKARLLLHALLADGADRTQVADAFRALNTC</sequence>
<feature type="active site" description="O-isoaspartyl threonine intermediate" evidence="3">
    <location>
        <position position="54"/>
    </location>
</feature>
<name>A0A5P2CEP2_STRVZ</name>
<accession>A0A5P2CEP2</accession>
<feature type="binding site" evidence="4">
    <location>
        <begin position="125"/>
        <end position="126"/>
    </location>
    <ligand>
        <name>substrate</name>
    </ligand>
</feature>
<dbReference type="GO" id="GO:0006528">
    <property type="term" value="P:asparagine metabolic process"/>
    <property type="evidence" value="ECO:0007669"/>
    <property type="project" value="InterPro"/>
</dbReference>
<dbReference type="InterPro" id="IPR037152">
    <property type="entry name" value="L-asparaginase_N_sf"/>
</dbReference>
<dbReference type="Pfam" id="PF17763">
    <property type="entry name" value="Asparaginase_C"/>
    <property type="match status" value="1"/>
</dbReference>
<dbReference type="SFLD" id="SFLDS00057">
    <property type="entry name" value="Glutaminase/Asparaginase"/>
    <property type="match status" value="1"/>
</dbReference>
<dbReference type="Gene3D" id="3.40.50.40">
    <property type="match status" value="1"/>
</dbReference>
<dbReference type="EMBL" id="CP029191">
    <property type="protein sequence ID" value="QES41244.1"/>
    <property type="molecule type" value="Genomic_DNA"/>
</dbReference>
<dbReference type="InterPro" id="IPR027474">
    <property type="entry name" value="L-asparaginase_N"/>
</dbReference>
<evidence type="ECO:0000259" key="7">
    <source>
        <dbReference type="Pfam" id="PF17763"/>
    </source>
</evidence>
<dbReference type="PIRSF" id="PIRSF001220">
    <property type="entry name" value="L-ASNase_gatD"/>
    <property type="match status" value="1"/>
</dbReference>
<evidence type="ECO:0000256" key="3">
    <source>
        <dbReference type="PIRSR" id="PIRSR001220-1"/>
    </source>
</evidence>
<feature type="compositionally biased region" description="Gly residues" evidence="5">
    <location>
        <begin position="1"/>
        <end position="14"/>
    </location>
</feature>
<evidence type="ECO:0000313" key="9">
    <source>
        <dbReference type="Proteomes" id="UP000324015"/>
    </source>
</evidence>
<dbReference type="PIRSF" id="PIRSF500176">
    <property type="entry name" value="L_ASNase"/>
    <property type="match status" value="1"/>
</dbReference>
<evidence type="ECO:0000256" key="4">
    <source>
        <dbReference type="PIRSR" id="PIRSR001220-2"/>
    </source>
</evidence>
<evidence type="ECO:0000259" key="6">
    <source>
        <dbReference type="Pfam" id="PF00710"/>
    </source>
</evidence>
<dbReference type="Gene3D" id="3.40.50.1170">
    <property type="entry name" value="L-asparaginase, N-terminal domain"/>
    <property type="match status" value="1"/>
</dbReference>
<dbReference type="InterPro" id="IPR004550">
    <property type="entry name" value="AsnASE_II"/>
</dbReference>
<comment type="similarity">
    <text evidence="1">Belongs to the asparaginase 1 family.</text>
</comment>
<dbReference type="CDD" id="cd08964">
    <property type="entry name" value="L-asparaginase_II"/>
    <property type="match status" value="1"/>
</dbReference>
<evidence type="ECO:0000256" key="1">
    <source>
        <dbReference type="ARBA" id="ARBA00010518"/>
    </source>
</evidence>
<evidence type="ECO:0000256" key="5">
    <source>
        <dbReference type="SAM" id="MobiDB-lite"/>
    </source>
</evidence>
<dbReference type="AlphaFoldDB" id="A0A5P2CEP2"/>
<dbReference type="Pfam" id="PF00710">
    <property type="entry name" value="Asparaginase"/>
    <property type="match status" value="1"/>
</dbReference>